<dbReference type="AlphaFoldDB" id="A0A9Q3BN67"/>
<comment type="caution">
    <text evidence="1">The sequence shown here is derived from an EMBL/GenBank/DDBJ whole genome shotgun (WGS) entry which is preliminary data.</text>
</comment>
<reference evidence="1" key="1">
    <citation type="submission" date="2021-03" db="EMBL/GenBank/DDBJ databases">
        <title>Draft genome sequence of rust myrtle Austropuccinia psidii MF-1, a brazilian biotype.</title>
        <authorList>
            <person name="Quecine M.C."/>
            <person name="Pachon D.M.R."/>
            <person name="Bonatelli M.L."/>
            <person name="Correr F.H."/>
            <person name="Franceschini L.M."/>
            <person name="Leite T.F."/>
            <person name="Margarido G.R.A."/>
            <person name="Almeida C.A."/>
            <person name="Ferrarezi J.A."/>
            <person name="Labate C.A."/>
        </authorList>
    </citation>
    <scope>NUCLEOTIDE SEQUENCE</scope>
    <source>
        <strain evidence="1">MF-1</strain>
    </source>
</reference>
<dbReference type="OrthoDB" id="2517660at2759"/>
<proteinExistence type="predicted"/>
<protein>
    <submittedName>
        <fullName evidence="1">Uncharacterized protein</fullName>
    </submittedName>
</protein>
<evidence type="ECO:0000313" key="1">
    <source>
        <dbReference type="EMBL" id="MBW0468382.1"/>
    </source>
</evidence>
<keyword evidence="2" id="KW-1185">Reference proteome</keyword>
<gene>
    <name evidence="1" type="ORF">O181_008097</name>
</gene>
<organism evidence="1 2">
    <name type="scientific">Austropuccinia psidii MF-1</name>
    <dbReference type="NCBI Taxonomy" id="1389203"/>
    <lineage>
        <taxon>Eukaryota</taxon>
        <taxon>Fungi</taxon>
        <taxon>Dikarya</taxon>
        <taxon>Basidiomycota</taxon>
        <taxon>Pucciniomycotina</taxon>
        <taxon>Pucciniomycetes</taxon>
        <taxon>Pucciniales</taxon>
        <taxon>Sphaerophragmiaceae</taxon>
        <taxon>Austropuccinia</taxon>
    </lineage>
</organism>
<accession>A0A9Q3BN67</accession>
<evidence type="ECO:0000313" key="2">
    <source>
        <dbReference type="Proteomes" id="UP000765509"/>
    </source>
</evidence>
<sequence>MQFKIVPNNSREDRRPERTVLKYHKCGRTFHLASTCTKNTKINEVEVIGDVQCAEEKEKSQQEYKISEDTPAEDYAIENSTAFIEVTEFHTHLPQYSEDFCNLISVLDARMCKNKPARGKGYMFGASLIKSVLLNDIEAKFNLDTGEFYICVGKTTFKAYFPNRRTIYYQ</sequence>
<dbReference type="EMBL" id="AVOT02001850">
    <property type="protein sequence ID" value="MBW0468382.1"/>
    <property type="molecule type" value="Genomic_DNA"/>
</dbReference>
<dbReference type="Proteomes" id="UP000765509">
    <property type="component" value="Unassembled WGS sequence"/>
</dbReference>
<name>A0A9Q3BN67_9BASI</name>